<dbReference type="Gene3D" id="3.40.190.10">
    <property type="entry name" value="Periplasmic binding protein-like II"/>
    <property type="match status" value="2"/>
</dbReference>
<keyword evidence="1" id="KW-0732">Signal</keyword>
<sequence length="444" mass="48927">MMNRRISRRNFLVVSGGTLVSLAAFGCGGTGGVQQPEGETPEEAEGRTRVVFWTAFDAKNGEAMQKLVDDFNASQEDIFVENQFQGNYEETAQKLATALAAQQVPDMVVLSEVTWNRFFLDDTLEPLTSYFGGGDPDPEDYVESLIGEGTREGEIWWVPFARSTPLLYYNRDMFEQAGLPDRGPETWDEMREWGQDLVRLSGNPKAHAFTAAAEYNAWFFHGNVWQWGGNYSDENFNILIAEDPAVEAGEFARRLIHEDELAYMADNQEVDFANGLAATTLASTGGLGGITDSAQFEVGTAMLPEQRNFGCPTGGAGLGILAAAPDERKQAAFEFIKFAARPENVAFWSTNTGYMPVTKSAQESSEMQSYFQENPNFKVAVDQLPSTQPQDTARTLIPNGDNTIGTGLERIFVSNEPAESVFQEVAQQLETDAQDVREQAAGRV</sequence>
<name>A0A6J4Q349_9ACTN</name>
<dbReference type="AlphaFoldDB" id="A0A6J4Q349"/>
<dbReference type="PROSITE" id="PS51318">
    <property type="entry name" value="TAT"/>
    <property type="match status" value="1"/>
</dbReference>
<reference evidence="2" key="1">
    <citation type="submission" date="2020-02" db="EMBL/GenBank/DDBJ databases">
        <authorList>
            <person name="Meier V. D."/>
        </authorList>
    </citation>
    <scope>NUCLEOTIDE SEQUENCE</scope>
    <source>
        <strain evidence="2">AVDCRST_MAG28</strain>
    </source>
</reference>
<dbReference type="PANTHER" id="PTHR43649">
    <property type="entry name" value="ARABINOSE-BINDING PROTEIN-RELATED"/>
    <property type="match status" value="1"/>
</dbReference>
<dbReference type="EMBL" id="CADCVE010000001">
    <property type="protein sequence ID" value="CAA9433233.1"/>
    <property type="molecule type" value="Genomic_DNA"/>
</dbReference>
<evidence type="ECO:0000256" key="1">
    <source>
        <dbReference type="SAM" id="SignalP"/>
    </source>
</evidence>
<protein>
    <submittedName>
        <fullName evidence="2">Glycerol-3-phosphate ABC transporter, substrate-binding protein UgpB</fullName>
    </submittedName>
</protein>
<dbReference type="CDD" id="cd14748">
    <property type="entry name" value="PBP2_UgpB"/>
    <property type="match status" value="1"/>
</dbReference>
<dbReference type="InterPro" id="IPR006059">
    <property type="entry name" value="SBP"/>
</dbReference>
<dbReference type="InterPro" id="IPR050490">
    <property type="entry name" value="Bact_solute-bd_prot1"/>
</dbReference>
<feature type="signal peptide" evidence="1">
    <location>
        <begin position="1"/>
        <end position="26"/>
    </location>
</feature>
<accession>A0A6J4Q349</accession>
<feature type="chain" id="PRO_5039172031" evidence="1">
    <location>
        <begin position="27"/>
        <end position="444"/>
    </location>
</feature>
<gene>
    <name evidence="2" type="ORF">AVDCRST_MAG28-1611</name>
</gene>
<dbReference type="PROSITE" id="PS51257">
    <property type="entry name" value="PROKAR_LIPOPROTEIN"/>
    <property type="match status" value="1"/>
</dbReference>
<organism evidence="2">
    <name type="scientific">uncultured Rubrobacteraceae bacterium</name>
    <dbReference type="NCBI Taxonomy" id="349277"/>
    <lineage>
        <taxon>Bacteria</taxon>
        <taxon>Bacillati</taxon>
        <taxon>Actinomycetota</taxon>
        <taxon>Rubrobacteria</taxon>
        <taxon>Rubrobacterales</taxon>
        <taxon>Rubrobacteraceae</taxon>
        <taxon>environmental samples</taxon>
    </lineage>
</organism>
<evidence type="ECO:0000313" key="2">
    <source>
        <dbReference type="EMBL" id="CAA9433233.1"/>
    </source>
</evidence>
<dbReference type="PANTHER" id="PTHR43649:SF30">
    <property type="entry name" value="ABC TRANSPORTER SUBSTRATE-BINDING PROTEIN"/>
    <property type="match status" value="1"/>
</dbReference>
<proteinExistence type="predicted"/>
<dbReference type="SUPFAM" id="SSF53850">
    <property type="entry name" value="Periplasmic binding protein-like II"/>
    <property type="match status" value="1"/>
</dbReference>
<dbReference type="Pfam" id="PF13416">
    <property type="entry name" value="SBP_bac_8"/>
    <property type="match status" value="1"/>
</dbReference>
<dbReference type="InterPro" id="IPR006311">
    <property type="entry name" value="TAT_signal"/>
</dbReference>